<accession>A0A931H0R8</accession>
<evidence type="ECO:0000313" key="4">
    <source>
        <dbReference type="Proteomes" id="UP000651050"/>
    </source>
</evidence>
<reference evidence="3" key="1">
    <citation type="submission" date="2020-11" db="EMBL/GenBank/DDBJ databases">
        <title>Bacterial whole genome sequence for Caenimonas sp. DR4.4.</title>
        <authorList>
            <person name="Le V."/>
            <person name="Ko S.-R."/>
            <person name="Ahn C.-Y."/>
            <person name="Oh H.-M."/>
        </authorList>
    </citation>
    <scope>NUCLEOTIDE SEQUENCE</scope>
    <source>
        <strain evidence="3">DR4.4</strain>
    </source>
</reference>
<dbReference type="EMBL" id="JADWYS010000001">
    <property type="protein sequence ID" value="MBG9386430.1"/>
    <property type="molecule type" value="Genomic_DNA"/>
</dbReference>
<evidence type="ECO:0000256" key="1">
    <source>
        <dbReference type="ARBA" id="ARBA00022982"/>
    </source>
</evidence>
<comment type="caution">
    <text evidence="3">The sequence shown here is derived from an EMBL/GenBank/DDBJ whole genome shotgun (WGS) entry which is preliminary data.</text>
</comment>
<keyword evidence="1" id="KW-0249">Electron transport</keyword>
<dbReference type="PANTHER" id="PTHR21294">
    <property type="entry name" value="ELECTRON TRANSFER FLAVOPROTEIN BETA-SUBUNIT"/>
    <property type="match status" value="1"/>
</dbReference>
<dbReference type="InterPro" id="IPR014730">
    <property type="entry name" value="ETF_a/b_N"/>
</dbReference>
<keyword evidence="1" id="KW-0813">Transport</keyword>
<dbReference type="AlphaFoldDB" id="A0A931H0R8"/>
<evidence type="ECO:0000259" key="2">
    <source>
        <dbReference type="SMART" id="SM00893"/>
    </source>
</evidence>
<dbReference type="Gene3D" id="3.40.50.620">
    <property type="entry name" value="HUPs"/>
    <property type="match status" value="1"/>
</dbReference>
<proteinExistence type="predicted"/>
<keyword evidence="4" id="KW-1185">Reference proteome</keyword>
<dbReference type="RefSeq" id="WP_196984419.1">
    <property type="nucleotide sequence ID" value="NZ_JADWYS010000001.1"/>
</dbReference>
<organism evidence="3 4">
    <name type="scientific">Caenimonas aquaedulcis</name>
    <dbReference type="NCBI Taxonomy" id="2793270"/>
    <lineage>
        <taxon>Bacteria</taxon>
        <taxon>Pseudomonadati</taxon>
        <taxon>Pseudomonadota</taxon>
        <taxon>Betaproteobacteria</taxon>
        <taxon>Burkholderiales</taxon>
        <taxon>Comamonadaceae</taxon>
        <taxon>Caenimonas</taxon>
    </lineage>
</organism>
<sequence>MDIAVLISGVADPKWPLPAQPSVAALHTHATQYAALSPFDEAALEIALALRDADPAVRITALVAADEGLTRKVAGWRPDTIHRLDLQAIPRWDSVAVARALSQALHELAPSAGLVLVGREFGDYDDGSVPAALSHSLDSPFMALVLGIKRTDSGLNATRQGPGGLERLQIPGRALICATNDPGNRLRHPLMKNVMMAKKAVLPAWTALAPADATAPTLQSVSHAQAPVRSIACEWLQGSAQQKADALAQVLRAAA</sequence>
<gene>
    <name evidence="3" type="ORF">I5803_00205</name>
</gene>
<feature type="domain" description="Electron transfer flavoprotein alpha/beta-subunit N-terminal" evidence="2">
    <location>
        <begin position="26"/>
        <end position="214"/>
    </location>
</feature>
<dbReference type="InterPro" id="IPR014729">
    <property type="entry name" value="Rossmann-like_a/b/a_fold"/>
</dbReference>
<dbReference type="Pfam" id="PF01012">
    <property type="entry name" value="ETF"/>
    <property type="match status" value="1"/>
</dbReference>
<dbReference type="InterPro" id="IPR012255">
    <property type="entry name" value="ETF_b"/>
</dbReference>
<name>A0A931H0R8_9BURK</name>
<dbReference type="SUPFAM" id="SSF52402">
    <property type="entry name" value="Adenine nucleotide alpha hydrolases-like"/>
    <property type="match status" value="1"/>
</dbReference>
<evidence type="ECO:0000313" key="3">
    <source>
        <dbReference type="EMBL" id="MBG9386430.1"/>
    </source>
</evidence>
<dbReference type="Proteomes" id="UP000651050">
    <property type="component" value="Unassembled WGS sequence"/>
</dbReference>
<protein>
    <recommendedName>
        <fullName evidence="2">Electron transfer flavoprotein alpha/beta-subunit N-terminal domain-containing protein</fullName>
    </recommendedName>
</protein>
<dbReference type="SMART" id="SM00893">
    <property type="entry name" value="ETF"/>
    <property type="match status" value="1"/>
</dbReference>
<dbReference type="GO" id="GO:0009055">
    <property type="term" value="F:electron transfer activity"/>
    <property type="evidence" value="ECO:0007669"/>
    <property type="project" value="InterPro"/>
</dbReference>